<dbReference type="Proteomes" id="UP000248329">
    <property type="component" value="Unassembled WGS sequence"/>
</dbReference>
<comment type="caution">
    <text evidence="1">The sequence shown here is derived from an EMBL/GenBank/DDBJ whole genome shotgun (WGS) entry which is preliminary data.</text>
</comment>
<reference evidence="1" key="1">
    <citation type="submission" date="2018-01" db="EMBL/GenBank/DDBJ databases">
        <authorList>
            <person name="Krukenberg V."/>
        </authorList>
    </citation>
    <scope>NUCLEOTIDE SEQUENCE</scope>
    <source>
        <strain evidence="1">E20ANME2</strain>
    </source>
</reference>
<sequence length="60" mass="6604">MISARQTTQEVNIVVQVHSGIPILTEAYSDETAAIDRAEELKADINPGYDEIDVFSTPLK</sequence>
<gene>
    <name evidence="1" type="ORF">C4B59_01020</name>
</gene>
<accession>A0AC61L610</accession>
<proteinExistence type="predicted"/>
<evidence type="ECO:0000313" key="2">
    <source>
        <dbReference type="Proteomes" id="UP000248329"/>
    </source>
</evidence>
<dbReference type="EMBL" id="PQXF01000002">
    <property type="protein sequence ID" value="PXF61842.1"/>
    <property type="molecule type" value="Genomic_DNA"/>
</dbReference>
<organism evidence="1 2">
    <name type="scientific">Candidatus Methanogaster sp</name>
    <dbReference type="NCBI Taxonomy" id="3386292"/>
    <lineage>
        <taxon>Archaea</taxon>
        <taxon>Methanobacteriati</taxon>
        <taxon>Methanobacteriota</taxon>
        <taxon>Stenosarchaea group</taxon>
        <taxon>Methanomicrobia</taxon>
        <taxon>Methanosarcinales</taxon>
        <taxon>ANME-2 cluster</taxon>
        <taxon>Candidatus Methanogasteraceae</taxon>
        <taxon>Candidatus Methanogaster</taxon>
    </lineage>
</organism>
<protein>
    <submittedName>
        <fullName evidence="1">Uncharacterized protein</fullName>
    </submittedName>
</protein>
<name>A0AC61L610_9EURY</name>
<evidence type="ECO:0000313" key="1">
    <source>
        <dbReference type="EMBL" id="PXF61842.1"/>
    </source>
</evidence>